<keyword evidence="1" id="KW-0472">Membrane</keyword>
<feature type="transmembrane region" description="Helical" evidence="1">
    <location>
        <begin position="131"/>
        <end position="149"/>
    </location>
</feature>
<feature type="transmembrane region" description="Helical" evidence="1">
    <location>
        <begin position="6"/>
        <end position="27"/>
    </location>
</feature>
<feature type="transmembrane region" description="Helical" evidence="1">
    <location>
        <begin position="232"/>
        <end position="255"/>
    </location>
</feature>
<dbReference type="PANTHER" id="PTHR40400:SF1">
    <property type="entry name" value="SLR1512 PROTEIN"/>
    <property type="match status" value="1"/>
</dbReference>
<accession>A0A255XUY3</accession>
<evidence type="ECO:0000256" key="1">
    <source>
        <dbReference type="SAM" id="Phobius"/>
    </source>
</evidence>
<dbReference type="OrthoDB" id="345121at2"/>
<keyword evidence="1" id="KW-1133">Transmembrane helix</keyword>
<protein>
    <submittedName>
        <fullName evidence="2">Sodium-dependent bicarbonate transport family permease</fullName>
    </submittedName>
</protein>
<feature type="transmembrane region" description="Helical" evidence="1">
    <location>
        <begin position="169"/>
        <end position="187"/>
    </location>
</feature>
<feature type="transmembrane region" description="Helical" evidence="1">
    <location>
        <begin position="261"/>
        <end position="280"/>
    </location>
</feature>
<dbReference type="AlphaFoldDB" id="A0A255XUY3"/>
<dbReference type="Pfam" id="PF05982">
    <property type="entry name" value="Sbt_1"/>
    <property type="match status" value="1"/>
</dbReference>
<feature type="transmembrane region" description="Helical" evidence="1">
    <location>
        <begin position="199"/>
        <end position="220"/>
    </location>
</feature>
<sequence length="323" mass="33276">MILDVAATNLLSPLILCFVLGLIAGAVKSDLEVPAPIAKGLSLYLMLAIGLKGGWSLAGSGVGWAAAPALLAAAGLSLLLPLPAYAFLRFGLGQDRPTAAAVAAHYGSISIVTFASAQAFLTQQGIGHEGYIVAMVAIMETPAIVTGIYLAQRGTTETNRHRGDLMREVLFNGSVMLLIGGLLIGWLTGGRGEAEVKPFFVDLFKGALCLFLLDIGLTVARRGAALRQLKAGLIAFGLMMPPVAAAAGLGTGLLLGLSLGGVTLLMLLCASASYIAVPAAMRLAVPKADPAIYMTLSLAVTFPFNITLGVPLYFAVARWALGA</sequence>
<name>A0A255XUY3_9PROT</name>
<dbReference type="PANTHER" id="PTHR40400">
    <property type="entry name" value="SLR1512 PROTEIN"/>
    <property type="match status" value="1"/>
</dbReference>
<reference evidence="2 3" key="1">
    <citation type="submission" date="2017-07" db="EMBL/GenBank/DDBJ databases">
        <title>Elstera cyanobacteriorum sp. nov., a novel bacterium isolated from cyanobacterial aggregates in a eutrophic lake.</title>
        <authorList>
            <person name="Cai H."/>
        </authorList>
    </citation>
    <scope>NUCLEOTIDE SEQUENCE [LARGE SCALE GENOMIC DNA]</scope>
    <source>
        <strain evidence="2 3">TH019</strain>
    </source>
</reference>
<proteinExistence type="predicted"/>
<feature type="transmembrane region" description="Helical" evidence="1">
    <location>
        <begin position="39"/>
        <end position="58"/>
    </location>
</feature>
<keyword evidence="3" id="KW-1185">Reference proteome</keyword>
<comment type="caution">
    <text evidence="2">The sequence shown here is derived from an EMBL/GenBank/DDBJ whole genome shotgun (WGS) entry which is preliminary data.</text>
</comment>
<dbReference type="InterPro" id="IPR010293">
    <property type="entry name" value="Sbt_1"/>
</dbReference>
<organism evidence="2 3">
    <name type="scientific">Elstera cyanobacteriorum</name>
    <dbReference type="NCBI Taxonomy" id="2022747"/>
    <lineage>
        <taxon>Bacteria</taxon>
        <taxon>Pseudomonadati</taxon>
        <taxon>Pseudomonadota</taxon>
        <taxon>Alphaproteobacteria</taxon>
        <taxon>Rhodospirillales</taxon>
        <taxon>Rhodospirillaceae</taxon>
        <taxon>Elstera</taxon>
    </lineage>
</organism>
<dbReference type="RefSeq" id="WP_094407677.1">
    <property type="nucleotide sequence ID" value="NZ_BMJZ01000008.1"/>
</dbReference>
<feature type="transmembrane region" description="Helical" evidence="1">
    <location>
        <begin position="100"/>
        <end position="119"/>
    </location>
</feature>
<dbReference type="EMBL" id="NOXS01000026">
    <property type="protein sequence ID" value="OYQ20809.1"/>
    <property type="molecule type" value="Genomic_DNA"/>
</dbReference>
<evidence type="ECO:0000313" key="2">
    <source>
        <dbReference type="EMBL" id="OYQ20809.1"/>
    </source>
</evidence>
<feature type="transmembrane region" description="Helical" evidence="1">
    <location>
        <begin position="292"/>
        <end position="316"/>
    </location>
</feature>
<dbReference type="Proteomes" id="UP000216361">
    <property type="component" value="Unassembled WGS sequence"/>
</dbReference>
<gene>
    <name evidence="2" type="ORF">CHR90_03940</name>
</gene>
<keyword evidence="1" id="KW-0812">Transmembrane</keyword>
<evidence type="ECO:0000313" key="3">
    <source>
        <dbReference type="Proteomes" id="UP000216361"/>
    </source>
</evidence>
<feature type="transmembrane region" description="Helical" evidence="1">
    <location>
        <begin position="64"/>
        <end position="88"/>
    </location>
</feature>